<accession>A0A0A1VWS4</accession>
<proteinExistence type="predicted"/>
<gene>
    <name evidence="1" type="ORF">N44_02775</name>
</gene>
<evidence type="ECO:0000313" key="2">
    <source>
        <dbReference type="Proteomes" id="UP000030321"/>
    </source>
</evidence>
<dbReference type="Proteomes" id="UP000030321">
    <property type="component" value="Unassembled WGS sequence"/>
</dbReference>
<comment type="caution">
    <text evidence="1">The sequence shown here is derived from an EMBL/GenBank/DDBJ whole genome shotgun (WGS) entry which is preliminary data.</text>
</comment>
<reference evidence="2" key="1">
    <citation type="journal article" date="2015" name="Genome">
        <title>Whole Genome Sequence of the Non-Microcystin-Producing Microcystis aeruginosa Strain NIES-44.</title>
        <authorList>
            <person name="Okano K."/>
            <person name="Miyata N."/>
            <person name="Ozaki Y."/>
        </authorList>
    </citation>
    <scope>NUCLEOTIDE SEQUENCE [LARGE SCALE GENOMIC DNA]</scope>
    <source>
        <strain evidence="2">NIES-44</strain>
    </source>
</reference>
<organism evidence="1 2">
    <name type="scientific">Microcystis aeruginosa NIES-44</name>
    <dbReference type="NCBI Taxonomy" id="449439"/>
    <lineage>
        <taxon>Bacteria</taxon>
        <taxon>Bacillati</taxon>
        <taxon>Cyanobacteriota</taxon>
        <taxon>Cyanophyceae</taxon>
        <taxon>Oscillatoriophycideae</taxon>
        <taxon>Chroococcales</taxon>
        <taxon>Microcystaceae</taxon>
        <taxon>Microcystis</taxon>
    </lineage>
</organism>
<evidence type="ECO:0000313" key="1">
    <source>
        <dbReference type="EMBL" id="GAL94195.1"/>
    </source>
</evidence>
<name>A0A0A1VWS4_MICAE</name>
<protein>
    <submittedName>
        <fullName evidence="1">Uncharacterized protein</fullName>
    </submittedName>
</protein>
<dbReference type="EMBL" id="BBPA01000053">
    <property type="protein sequence ID" value="GAL94195.1"/>
    <property type="molecule type" value="Genomic_DNA"/>
</dbReference>
<sequence>MDCFDIFTPSRGIEGDFPKIIAPIKPAPPVTKARTAQTFPYFHFLSVTEI</sequence>
<dbReference type="AlphaFoldDB" id="A0A0A1VWS4"/>